<comment type="caution">
    <text evidence="3">The sequence shown here is derived from an EMBL/GenBank/DDBJ whole genome shotgun (WGS) entry which is preliminary data.</text>
</comment>
<evidence type="ECO:0000256" key="1">
    <source>
        <dbReference type="PROSITE-ProRule" id="PRU00339"/>
    </source>
</evidence>
<dbReference type="InterPro" id="IPR019734">
    <property type="entry name" value="TPR_rpt"/>
</dbReference>
<feature type="compositionally biased region" description="Low complexity" evidence="2">
    <location>
        <begin position="212"/>
        <end position="222"/>
    </location>
</feature>
<organism evidence="3 4">
    <name type="scientific">Cloacibacterium normanense</name>
    <dbReference type="NCBI Taxonomy" id="237258"/>
    <lineage>
        <taxon>Bacteria</taxon>
        <taxon>Pseudomonadati</taxon>
        <taxon>Bacteroidota</taxon>
        <taxon>Flavobacteriia</taxon>
        <taxon>Flavobacteriales</taxon>
        <taxon>Weeksellaceae</taxon>
    </lineage>
</organism>
<dbReference type="InterPro" id="IPR011990">
    <property type="entry name" value="TPR-like_helical_dom_sf"/>
</dbReference>
<feature type="region of interest" description="Disordered" evidence="2">
    <location>
        <begin position="140"/>
        <end position="263"/>
    </location>
</feature>
<dbReference type="RefSeq" id="WP_104793399.1">
    <property type="nucleotide sequence ID" value="NZ_PTPZ01000003.1"/>
</dbReference>
<dbReference type="Proteomes" id="UP000238565">
    <property type="component" value="Unassembled WGS sequence"/>
</dbReference>
<protein>
    <submittedName>
        <fullName evidence="3">Aerotolerance regulator BatC</fullName>
    </submittedName>
</protein>
<gene>
    <name evidence="3" type="ORF">C3729_06425</name>
</gene>
<feature type="repeat" description="TPR" evidence="1">
    <location>
        <begin position="96"/>
        <end position="129"/>
    </location>
</feature>
<dbReference type="SUPFAM" id="SSF48452">
    <property type="entry name" value="TPR-like"/>
    <property type="match status" value="1"/>
</dbReference>
<proteinExistence type="predicted"/>
<dbReference type="EMBL" id="PTPZ01000003">
    <property type="protein sequence ID" value="PPZ91697.1"/>
    <property type="molecule type" value="Genomic_DNA"/>
</dbReference>
<reference evidence="3 4" key="1">
    <citation type="submission" date="2018-02" db="EMBL/GenBank/DDBJ databases">
        <title>Draft genome sequence of bacterial isolates from marine environment.</title>
        <authorList>
            <person name="Singh S.K."/>
            <person name="Hill R."/>
            <person name="Major S."/>
            <person name="Cai H."/>
            <person name="Li Y."/>
        </authorList>
    </citation>
    <scope>NUCLEOTIDE SEQUENCE [LARGE SCALE GENOMIC DNA]</scope>
    <source>
        <strain evidence="3 4">IMET F</strain>
    </source>
</reference>
<feature type="compositionally biased region" description="Low complexity" evidence="2">
    <location>
        <begin position="150"/>
        <end position="193"/>
    </location>
</feature>
<sequence length="263" mass="30231">MLIKFFVHISLFFLGLFNVKAQESLNTLIFRGNRSFDKQKYGEATSTFSEAVKKNEKDFGAHYNLGNSLYKIKKYDEAIAEYQKAQKNTNNKDEKAASYYNEGNAHLQNGDGEKAVNAYKNALKFDPDNEAILKNLQIAKKKQKQKDNKQNQQNQQQNQQNNQNKNQDNNQNQQGDQNQENKNNNTKNQPKGNIGDQNKGKGNQGAEKQNQKNEPQNPNDPNKIPKDLQKLILQRSANQERETAKKLLNKNGYYSPESNTKDW</sequence>
<name>A0A2S7I552_9FLAO</name>
<dbReference type="Gene3D" id="1.25.40.10">
    <property type="entry name" value="Tetratricopeptide repeat domain"/>
    <property type="match status" value="1"/>
</dbReference>
<dbReference type="AlphaFoldDB" id="A0A2S7I552"/>
<evidence type="ECO:0000313" key="3">
    <source>
        <dbReference type="EMBL" id="PPZ91697.1"/>
    </source>
</evidence>
<accession>A0A2S7I552</accession>
<feature type="repeat" description="TPR" evidence="1">
    <location>
        <begin position="59"/>
        <end position="92"/>
    </location>
</feature>
<keyword evidence="1" id="KW-0802">TPR repeat</keyword>
<dbReference type="Pfam" id="PF13424">
    <property type="entry name" value="TPR_12"/>
    <property type="match status" value="1"/>
</dbReference>
<evidence type="ECO:0000313" key="4">
    <source>
        <dbReference type="Proteomes" id="UP000238565"/>
    </source>
</evidence>
<dbReference type="PROSITE" id="PS50293">
    <property type="entry name" value="TPR_REGION"/>
    <property type="match status" value="1"/>
</dbReference>
<evidence type="ECO:0000256" key="2">
    <source>
        <dbReference type="SAM" id="MobiDB-lite"/>
    </source>
</evidence>
<dbReference type="SMART" id="SM00028">
    <property type="entry name" value="TPR"/>
    <property type="match status" value="3"/>
</dbReference>
<dbReference type="PROSITE" id="PS50005">
    <property type="entry name" value="TPR"/>
    <property type="match status" value="2"/>
</dbReference>